<dbReference type="GO" id="GO:0006310">
    <property type="term" value="P:DNA recombination"/>
    <property type="evidence" value="ECO:0007669"/>
    <property type="project" value="InterPro"/>
</dbReference>
<dbReference type="PANTHER" id="PTHR47810">
    <property type="entry name" value="DNA LIGASE"/>
    <property type="match status" value="1"/>
</dbReference>
<evidence type="ECO:0000259" key="8">
    <source>
        <dbReference type="Pfam" id="PF14743"/>
    </source>
</evidence>
<keyword evidence="3" id="KW-0235">DNA replication</keyword>
<name>A0A6B8KD24_9HYPH</name>
<comment type="cofactor">
    <cofactor evidence="1">
        <name>a divalent metal cation</name>
        <dbReference type="ChEBI" id="CHEBI:60240"/>
    </cofactor>
</comment>
<feature type="domain" description="DNA ligase OB-like" evidence="8">
    <location>
        <begin position="222"/>
        <end position="284"/>
    </location>
</feature>
<dbReference type="PROSITE" id="PS00333">
    <property type="entry name" value="DNA_LIGASE_A2"/>
    <property type="match status" value="1"/>
</dbReference>
<dbReference type="InterPro" id="IPR029319">
    <property type="entry name" value="DNA_ligase_OB"/>
</dbReference>
<dbReference type="RefSeq" id="WP_136496392.1">
    <property type="nucleotide sequence ID" value="NZ_CP046052.1"/>
</dbReference>
<keyword evidence="4" id="KW-0227">DNA damage</keyword>
<dbReference type="Gene3D" id="3.30.470.30">
    <property type="entry name" value="DNA ligase/mRNA capping enzyme"/>
    <property type="match status" value="1"/>
</dbReference>
<dbReference type="KEGG" id="mhey:H2LOC_010755"/>
<dbReference type="InterPro" id="IPR012340">
    <property type="entry name" value="NA-bd_OB-fold"/>
</dbReference>
<dbReference type="SUPFAM" id="SSF50249">
    <property type="entry name" value="Nucleic acid-binding proteins"/>
    <property type="match status" value="1"/>
</dbReference>
<dbReference type="InterPro" id="IPR012310">
    <property type="entry name" value="DNA_ligase_ATP-dep_cent"/>
</dbReference>
<dbReference type="PANTHER" id="PTHR47810:SF1">
    <property type="entry name" value="DNA LIGASE B"/>
    <property type="match status" value="1"/>
</dbReference>
<gene>
    <name evidence="9" type="ORF">H2LOC_010755</name>
</gene>
<evidence type="ECO:0000256" key="1">
    <source>
        <dbReference type="ARBA" id="ARBA00001968"/>
    </source>
</evidence>
<dbReference type="EMBL" id="CP046052">
    <property type="protein sequence ID" value="QGM46136.1"/>
    <property type="molecule type" value="Genomic_DNA"/>
</dbReference>
<dbReference type="Pfam" id="PF14743">
    <property type="entry name" value="DNA_ligase_OB_2"/>
    <property type="match status" value="1"/>
</dbReference>
<evidence type="ECO:0000256" key="4">
    <source>
        <dbReference type="ARBA" id="ARBA00022763"/>
    </source>
</evidence>
<organism evidence="9 10">
    <name type="scientific">Methylocystis heyeri</name>
    <dbReference type="NCBI Taxonomy" id="391905"/>
    <lineage>
        <taxon>Bacteria</taxon>
        <taxon>Pseudomonadati</taxon>
        <taxon>Pseudomonadota</taxon>
        <taxon>Alphaproteobacteria</taxon>
        <taxon>Hyphomicrobiales</taxon>
        <taxon>Methylocystaceae</taxon>
        <taxon>Methylocystis</taxon>
    </lineage>
</organism>
<dbReference type="Proteomes" id="UP000309061">
    <property type="component" value="Chromosome"/>
</dbReference>
<evidence type="ECO:0000313" key="10">
    <source>
        <dbReference type="Proteomes" id="UP000309061"/>
    </source>
</evidence>
<keyword evidence="5" id="KW-0234">DNA repair</keyword>
<reference evidence="9 10" key="1">
    <citation type="submission" date="2019-11" db="EMBL/GenBank/DDBJ databases">
        <title>The genome sequence of Methylocystis heyeri.</title>
        <authorList>
            <person name="Oshkin I.Y."/>
            <person name="Miroshnikov K."/>
            <person name="Dedysh S.N."/>
        </authorList>
    </citation>
    <scope>NUCLEOTIDE SEQUENCE [LARGE SCALE GENOMIC DNA]</scope>
    <source>
        <strain evidence="9 10">H2</strain>
    </source>
</reference>
<protein>
    <submittedName>
        <fullName evidence="9">ATP-dependent DNA ligase</fullName>
    </submittedName>
</protein>
<dbReference type="CDD" id="cd07896">
    <property type="entry name" value="Adenylation_kDNA_ligase_like"/>
    <property type="match status" value="1"/>
</dbReference>
<proteinExistence type="predicted"/>
<dbReference type="OrthoDB" id="9770771at2"/>
<dbReference type="Gene3D" id="2.40.50.140">
    <property type="entry name" value="Nucleic acid-binding proteins"/>
    <property type="match status" value="1"/>
</dbReference>
<sequence>MKPMLAATLDNFDDLTYPLIASPKLDGIRCIAAADDGAPMSRKFEEIPNRHIYNIFREAHRVFPLTLLDGELMVPGKDFNGVQSIVMSRDAVSNFEHHVFDLAYANIPFRERLTELQSYKLPPWVKIVDQWEIANLMELIAAEEYCAQAGYEGIMLRNPEAGYKLGRSTLKEGALMKYKRWYDAEATIVGSVELMLNENEATKDAIGHTKRSKKKEGLVPGGTLGALKVQFFGVTFEVGSGFTDDQRAEYWSSRDQLPGRVITFKYQELSKKGVPRFPVWLGFRED</sequence>
<dbReference type="InterPro" id="IPR050326">
    <property type="entry name" value="NAD_dep_DNA_ligaseB"/>
</dbReference>
<dbReference type="GO" id="GO:0006281">
    <property type="term" value="P:DNA repair"/>
    <property type="evidence" value="ECO:0007669"/>
    <property type="project" value="UniProtKB-KW"/>
</dbReference>
<dbReference type="Pfam" id="PF01068">
    <property type="entry name" value="DNA_ligase_A_M"/>
    <property type="match status" value="1"/>
</dbReference>
<accession>A0A6B8KD24</accession>
<feature type="domain" description="ATP-dependent DNA ligase family profile" evidence="7">
    <location>
        <begin position="3"/>
        <end position="168"/>
    </location>
</feature>
<keyword evidence="2 9" id="KW-0436">Ligase</keyword>
<dbReference type="AlphaFoldDB" id="A0A6B8KD24"/>
<evidence type="ECO:0000256" key="2">
    <source>
        <dbReference type="ARBA" id="ARBA00022598"/>
    </source>
</evidence>
<dbReference type="GO" id="GO:0003910">
    <property type="term" value="F:DNA ligase (ATP) activity"/>
    <property type="evidence" value="ECO:0007669"/>
    <property type="project" value="UniProtKB-EC"/>
</dbReference>
<evidence type="ECO:0000256" key="3">
    <source>
        <dbReference type="ARBA" id="ARBA00022705"/>
    </source>
</evidence>
<keyword evidence="10" id="KW-1185">Reference proteome</keyword>
<evidence type="ECO:0000256" key="5">
    <source>
        <dbReference type="ARBA" id="ARBA00023204"/>
    </source>
</evidence>
<evidence type="ECO:0000313" key="9">
    <source>
        <dbReference type="EMBL" id="QGM46136.1"/>
    </source>
</evidence>
<comment type="catalytic activity">
    <reaction evidence="6">
        <text>ATP + (deoxyribonucleotide)n-3'-hydroxyl + 5'-phospho-(deoxyribonucleotide)m = (deoxyribonucleotide)n+m + AMP + diphosphate.</text>
        <dbReference type="EC" id="6.5.1.1"/>
    </reaction>
</comment>
<dbReference type="GO" id="GO:0006260">
    <property type="term" value="P:DNA replication"/>
    <property type="evidence" value="ECO:0007669"/>
    <property type="project" value="UniProtKB-KW"/>
</dbReference>
<evidence type="ECO:0000259" key="7">
    <source>
        <dbReference type="Pfam" id="PF01068"/>
    </source>
</evidence>
<dbReference type="InterPro" id="IPR016059">
    <property type="entry name" value="DNA_ligase_ATP-dep_CS"/>
</dbReference>
<dbReference type="GO" id="GO:0005524">
    <property type="term" value="F:ATP binding"/>
    <property type="evidence" value="ECO:0007669"/>
    <property type="project" value="InterPro"/>
</dbReference>
<dbReference type="SUPFAM" id="SSF56091">
    <property type="entry name" value="DNA ligase/mRNA capping enzyme, catalytic domain"/>
    <property type="match status" value="1"/>
</dbReference>
<evidence type="ECO:0000256" key="6">
    <source>
        <dbReference type="ARBA" id="ARBA00034003"/>
    </source>
</evidence>
<dbReference type="Gene3D" id="3.30.1490.70">
    <property type="match status" value="1"/>
</dbReference>
<dbReference type="CDD" id="cd08041">
    <property type="entry name" value="OBF_kDNA_ligase_like"/>
    <property type="match status" value="1"/>
</dbReference>